<evidence type="ECO:0000256" key="2">
    <source>
        <dbReference type="SAM" id="Phobius"/>
    </source>
</evidence>
<evidence type="ECO:0000313" key="5">
    <source>
        <dbReference type="Proteomes" id="UP000261212"/>
    </source>
</evidence>
<feature type="transmembrane region" description="Helical" evidence="2">
    <location>
        <begin position="7"/>
        <end position="27"/>
    </location>
</feature>
<comment type="caution">
    <text evidence="4">The sequence shown here is derived from an EMBL/GenBank/DDBJ whole genome shotgun (WGS) entry which is preliminary data.</text>
</comment>
<dbReference type="PANTHER" id="PTHR22911:SF79">
    <property type="entry name" value="MOBA-LIKE NTP TRANSFERASE DOMAIN-CONTAINING PROTEIN"/>
    <property type="match status" value="1"/>
</dbReference>
<keyword evidence="2" id="KW-1133">Transmembrane helix</keyword>
<evidence type="ECO:0000313" key="4">
    <source>
        <dbReference type="EMBL" id="RGD75252.1"/>
    </source>
</evidence>
<dbReference type="Proteomes" id="UP000261212">
    <property type="component" value="Unassembled WGS sequence"/>
</dbReference>
<evidence type="ECO:0000259" key="3">
    <source>
        <dbReference type="Pfam" id="PF00892"/>
    </source>
</evidence>
<proteinExistence type="inferred from homology"/>
<feature type="transmembrane region" description="Helical" evidence="2">
    <location>
        <begin position="228"/>
        <end position="247"/>
    </location>
</feature>
<keyword evidence="2" id="KW-0472">Membrane</keyword>
<name>A0A3E3E128_9FIRM</name>
<feature type="transmembrane region" description="Helical" evidence="2">
    <location>
        <begin position="58"/>
        <end position="78"/>
    </location>
</feature>
<feature type="transmembrane region" description="Helical" evidence="2">
    <location>
        <begin position="199"/>
        <end position="216"/>
    </location>
</feature>
<feature type="transmembrane region" description="Helical" evidence="2">
    <location>
        <begin position="33"/>
        <end position="51"/>
    </location>
</feature>
<dbReference type="Pfam" id="PF00892">
    <property type="entry name" value="EamA"/>
    <property type="match status" value="2"/>
</dbReference>
<dbReference type="EMBL" id="QUSM01000002">
    <property type="protein sequence ID" value="RGD75252.1"/>
    <property type="molecule type" value="Genomic_DNA"/>
</dbReference>
<reference evidence="4 5" key="1">
    <citation type="submission" date="2018-08" db="EMBL/GenBank/DDBJ databases">
        <title>A genome reference for cultivated species of the human gut microbiota.</title>
        <authorList>
            <person name="Zou Y."/>
            <person name="Xue W."/>
            <person name="Luo G."/>
        </authorList>
    </citation>
    <scope>NUCLEOTIDE SEQUENCE [LARGE SCALE GENOMIC DNA]</scope>
    <source>
        <strain evidence="4 5">AM25-6</strain>
    </source>
</reference>
<accession>A0A3E3E128</accession>
<dbReference type="GO" id="GO:0016020">
    <property type="term" value="C:membrane"/>
    <property type="evidence" value="ECO:0007669"/>
    <property type="project" value="InterPro"/>
</dbReference>
<organism evidence="4 5">
    <name type="scientific">Anaerofustis stercorihominis</name>
    <dbReference type="NCBI Taxonomy" id="214853"/>
    <lineage>
        <taxon>Bacteria</taxon>
        <taxon>Bacillati</taxon>
        <taxon>Bacillota</taxon>
        <taxon>Clostridia</taxon>
        <taxon>Eubacteriales</taxon>
        <taxon>Eubacteriaceae</taxon>
        <taxon>Anaerofustis</taxon>
    </lineage>
</organism>
<feature type="transmembrane region" description="Helical" evidence="2">
    <location>
        <begin position="116"/>
        <end position="134"/>
    </location>
</feature>
<gene>
    <name evidence="4" type="ORF">DW687_02700</name>
</gene>
<dbReference type="InterPro" id="IPR037185">
    <property type="entry name" value="EmrE-like"/>
</dbReference>
<feature type="domain" description="EamA" evidence="3">
    <location>
        <begin position="140"/>
        <end position="267"/>
    </location>
</feature>
<feature type="transmembrane region" description="Helical" evidence="2">
    <location>
        <begin position="84"/>
        <end position="104"/>
    </location>
</feature>
<dbReference type="SUPFAM" id="SSF103481">
    <property type="entry name" value="Multidrug resistance efflux transporter EmrE"/>
    <property type="match status" value="2"/>
</dbReference>
<dbReference type="InterPro" id="IPR000620">
    <property type="entry name" value="EamA_dom"/>
</dbReference>
<feature type="transmembrane region" description="Helical" evidence="2">
    <location>
        <begin position="140"/>
        <end position="158"/>
    </location>
</feature>
<dbReference type="RefSeq" id="WP_117531427.1">
    <property type="nucleotide sequence ID" value="NZ_QUSM01000002.1"/>
</dbReference>
<feature type="transmembrane region" description="Helical" evidence="2">
    <location>
        <begin position="170"/>
        <end position="187"/>
    </location>
</feature>
<protein>
    <recommendedName>
        <fullName evidence="3">EamA domain-containing protein</fullName>
    </recommendedName>
</protein>
<keyword evidence="2" id="KW-0812">Transmembrane</keyword>
<dbReference type="PANTHER" id="PTHR22911">
    <property type="entry name" value="ACYL-MALONYL CONDENSING ENZYME-RELATED"/>
    <property type="match status" value="1"/>
</dbReference>
<comment type="similarity">
    <text evidence="1">Belongs to the EamA transporter family.</text>
</comment>
<feature type="domain" description="EamA" evidence="3">
    <location>
        <begin position="7"/>
        <end position="130"/>
    </location>
</feature>
<dbReference type="AlphaFoldDB" id="A0A3E3E128"/>
<evidence type="ECO:0000256" key="1">
    <source>
        <dbReference type="ARBA" id="ARBA00007362"/>
    </source>
</evidence>
<sequence>MKTKINANLYILLAALCWSSGGMLVKMISFDPFNIAFFRALIGLIAFGIYLKKSIPKLNMTIILSALCIALTNVLFVIANKLTFAANAIILQYTAPIFVIFMDFFINKIKATRHQLLTILLCIVGVVLFFFNDIGTGKIIGNLIALFSGITFAGVFFINRFENSSTVDSAFLSNFMIVIVLLPFAIINPIKSITINESIAVFLLGTIQVFMAYIFFSKGIQGTSSINASLISIIEAVLNPLWVAVFFKELPNTLYFIGFFIIIFASIYNIFKENTIETDVKHSK</sequence>
<feature type="transmembrane region" description="Helical" evidence="2">
    <location>
        <begin position="253"/>
        <end position="271"/>
    </location>
</feature>